<dbReference type="PANTHER" id="PTHR30442:SF0">
    <property type="entry name" value="FE(3+) DICITRATE TRANSPORT PROTEIN FECA"/>
    <property type="match status" value="1"/>
</dbReference>
<keyword evidence="14" id="KW-1185">Reference proteome</keyword>
<feature type="domain" description="TonB-dependent receptor-like beta-barrel" evidence="11">
    <location>
        <begin position="228"/>
        <end position="693"/>
    </location>
</feature>
<comment type="similarity">
    <text evidence="8 9">Belongs to the TonB-dependent receptor family.</text>
</comment>
<proteinExistence type="inferred from homology"/>
<dbReference type="GO" id="GO:0033214">
    <property type="term" value="P:siderophore-iron import into cell"/>
    <property type="evidence" value="ECO:0007669"/>
    <property type="project" value="TreeGrafter"/>
</dbReference>
<keyword evidence="2 8" id="KW-0813">Transport</keyword>
<protein>
    <submittedName>
        <fullName evidence="13">TonB-dependent receptor</fullName>
    </submittedName>
</protein>
<dbReference type="Pfam" id="PF00593">
    <property type="entry name" value="TonB_dep_Rec_b-barrel"/>
    <property type="match status" value="1"/>
</dbReference>
<dbReference type="Proteomes" id="UP000307702">
    <property type="component" value="Unassembled WGS sequence"/>
</dbReference>
<dbReference type="Pfam" id="PF07715">
    <property type="entry name" value="Plug"/>
    <property type="match status" value="1"/>
</dbReference>
<evidence type="ECO:0000313" key="13">
    <source>
        <dbReference type="EMBL" id="TMM43887.1"/>
    </source>
</evidence>
<evidence type="ECO:0000256" key="1">
    <source>
        <dbReference type="ARBA" id="ARBA00004571"/>
    </source>
</evidence>
<dbReference type="Gene3D" id="2.170.130.10">
    <property type="entry name" value="TonB-dependent receptor, plug domain"/>
    <property type="match status" value="1"/>
</dbReference>
<feature type="signal peptide" evidence="10">
    <location>
        <begin position="1"/>
        <end position="25"/>
    </location>
</feature>
<keyword evidence="6 8" id="KW-0472">Membrane</keyword>
<keyword evidence="5 9" id="KW-0798">TonB box</keyword>
<sequence length="722" mass="80441">MTLKPTLLSTAILSSLLLIPGASYAEDKIPTKIDKLTITGILPEKLESVAGSFDIIDEKYLKSRRPLSINEQLRTLPGVMVVPDGSMSFDLNIGIRGQNPRRSAKTMVMEDGMPLQLAPYTDPVNHYAPPSTSVSRVELIKGAGQILYGPQTLGGAVNFVTKAVPRNGEVEGSITSLFGNQDLRGLQGNVGFGNETGGFMFDFSQSKGDGIFNDSEYDVKDYRFKGELSLTDKQTLGLKLVHTRDRRNQTENYLTRDEYARDPYSHPTVALDQWEQDRDIVQLTHKVEVNNNFSVQSQAYYTDTFRNGLRGSNSGREVNGVWESRLRNCDAVGDVNNDGNVTTSDIGNTDINVCGGRHAPRQYYTWGVESRADFNYRLFDLQNDAIFGLRYHQETAHREQVYATNTAERLDYQLALLEGEDREGTSLNAYALSYYAQNTTYIDNWSVTAGFRVEDVRTSDSDDFSSNRVTDNYTEFLPSLGVAWNGIANTTIFAGVHKGISPSRADRELDASGARAVPEESTLFELGMRSNHFRGVTMSAALFHNDIENTIVDNGATFDNSGESEQQGIELAGRINFGEIYSWNNNIYLSGAYTNLWTAEYIKASDPANDGNRMQYAPKDLLNIDLGYEHVSGIDARIGLQHVSKQFVDDENTRIETGNGIEGIIPSYTIWNATVNYYIPNTSVTLFASVENLFDKEYLVSRNEGKLAGRERLFFGGITFEF</sequence>
<keyword evidence="10" id="KW-0732">Signal</keyword>
<dbReference type="InterPro" id="IPR037066">
    <property type="entry name" value="Plug_dom_sf"/>
</dbReference>
<name>A0A8H2JJT9_9GAMM</name>
<accession>A0A8H2JJT9</accession>
<evidence type="ECO:0000256" key="10">
    <source>
        <dbReference type="SAM" id="SignalP"/>
    </source>
</evidence>
<evidence type="ECO:0000256" key="8">
    <source>
        <dbReference type="PROSITE-ProRule" id="PRU01360"/>
    </source>
</evidence>
<comment type="subcellular location">
    <subcellularLocation>
        <location evidence="1 8">Cell outer membrane</location>
        <topology evidence="1 8">Multi-pass membrane protein</topology>
    </subcellularLocation>
</comment>
<dbReference type="GO" id="GO:0009279">
    <property type="term" value="C:cell outer membrane"/>
    <property type="evidence" value="ECO:0007669"/>
    <property type="project" value="UniProtKB-SubCell"/>
</dbReference>
<dbReference type="PANTHER" id="PTHR30442">
    <property type="entry name" value="IRON III DICITRATE TRANSPORT PROTEIN FECA"/>
    <property type="match status" value="1"/>
</dbReference>
<dbReference type="InterPro" id="IPR039426">
    <property type="entry name" value="TonB-dep_rcpt-like"/>
</dbReference>
<keyword evidence="3 8" id="KW-1134">Transmembrane beta strand</keyword>
<comment type="caution">
    <text evidence="13">The sequence shown here is derived from an EMBL/GenBank/DDBJ whole genome shotgun (WGS) entry which is preliminary data.</text>
</comment>
<dbReference type="PROSITE" id="PS52016">
    <property type="entry name" value="TONB_DEPENDENT_REC_3"/>
    <property type="match status" value="1"/>
</dbReference>
<evidence type="ECO:0000256" key="4">
    <source>
        <dbReference type="ARBA" id="ARBA00022692"/>
    </source>
</evidence>
<organism evidence="13 14">
    <name type="scientific">Colwellia ponticola</name>
    <dbReference type="NCBI Taxonomy" id="2304625"/>
    <lineage>
        <taxon>Bacteria</taxon>
        <taxon>Pseudomonadati</taxon>
        <taxon>Pseudomonadota</taxon>
        <taxon>Gammaproteobacteria</taxon>
        <taxon>Alteromonadales</taxon>
        <taxon>Colwelliaceae</taxon>
        <taxon>Colwellia</taxon>
    </lineage>
</organism>
<dbReference type="Gene3D" id="2.40.170.20">
    <property type="entry name" value="TonB-dependent receptor, beta-barrel domain"/>
    <property type="match status" value="1"/>
</dbReference>
<dbReference type="CDD" id="cd01347">
    <property type="entry name" value="ligand_gated_channel"/>
    <property type="match status" value="1"/>
</dbReference>
<evidence type="ECO:0000256" key="9">
    <source>
        <dbReference type="RuleBase" id="RU003357"/>
    </source>
</evidence>
<feature type="chain" id="PRO_5034192451" evidence="10">
    <location>
        <begin position="26"/>
        <end position="722"/>
    </location>
</feature>
<dbReference type="EMBL" id="SZVP01000012">
    <property type="protein sequence ID" value="TMM43887.1"/>
    <property type="molecule type" value="Genomic_DNA"/>
</dbReference>
<reference evidence="13 14" key="1">
    <citation type="submission" date="2019-05" db="EMBL/GenBank/DDBJ databases">
        <title>Colwellia ponticola sp. nov., isolated from seawater.</title>
        <authorList>
            <person name="Yoon J.-H."/>
        </authorList>
    </citation>
    <scope>NUCLEOTIDE SEQUENCE [LARGE SCALE GENOMIC DNA]</scope>
    <source>
        <strain evidence="13 14">OISW-25</strain>
    </source>
</reference>
<gene>
    <name evidence="13" type="ORF">FCS21_11875</name>
</gene>
<dbReference type="SUPFAM" id="SSF56935">
    <property type="entry name" value="Porins"/>
    <property type="match status" value="1"/>
</dbReference>
<dbReference type="InterPro" id="IPR000531">
    <property type="entry name" value="Beta-barrel_TonB"/>
</dbReference>
<evidence type="ECO:0000256" key="5">
    <source>
        <dbReference type="ARBA" id="ARBA00023077"/>
    </source>
</evidence>
<dbReference type="OrthoDB" id="9760494at2"/>
<dbReference type="InterPro" id="IPR012910">
    <property type="entry name" value="Plug_dom"/>
</dbReference>
<dbReference type="AlphaFoldDB" id="A0A8H2JJT9"/>
<feature type="domain" description="TonB-dependent receptor plug" evidence="12">
    <location>
        <begin position="46"/>
        <end position="156"/>
    </location>
</feature>
<evidence type="ECO:0000256" key="7">
    <source>
        <dbReference type="ARBA" id="ARBA00023237"/>
    </source>
</evidence>
<evidence type="ECO:0000259" key="12">
    <source>
        <dbReference type="Pfam" id="PF07715"/>
    </source>
</evidence>
<dbReference type="RefSeq" id="WP_138623662.1">
    <property type="nucleotide sequence ID" value="NZ_SZVP01000012.1"/>
</dbReference>
<dbReference type="InterPro" id="IPR036942">
    <property type="entry name" value="Beta-barrel_TonB_sf"/>
</dbReference>
<evidence type="ECO:0000313" key="14">
    <source>
        <dbReference type="Proteomes" id="UP000307702"/>
    </source>
</evidence>
<keyword evidence="4 8" id="KW-0812">Transmembrane</keyword>
<keyword evidence="13" id="KW-0675">Receptor</keyword>
<evidence type="ECO:0000259" key="11">
    <source>
        <dbReference type="Pfam" id="PF00593"/>
    </source>
</evidence>
<evidence type="ECO:0000256" key="3">
    <source>
        <dbReference type="ARBA" id="ARBA00022452"/>
    </source>
</evidence>
<evidence type="ECO:0000256" key="6">
    <source>
        <dbReference type="ARBA" id="ARBA00023136"/>
    </source>
</evidence>
<evidence type="ECO:0000256" key="2">
    <source>
        <dbReference type="ARBA" id="ARBA00022448"/>
    </source>
</evidence>
<keyword evidence="7 8" id="KW-0998">Cell outer membrane</keyword>